<keyword evidence="3" id="KW-1185">Reference proteome</keyword>
<dbReference type="EMBL" id="QLNT01000023">
    <property type="protein sequence ID" value="KAF3060516.1"/>
    <property type="molecule type" value="Genomic_DNA"/>
</dbReference>
<evidence type="ECO:0000313" key="3">
    <source>
        <dbReference type="Proteomes" id="UP000801864"/>
    </source>
</evidence>
<dbReference type="AlphaFoldDB" id="A0A9P4X6S7"/>
<protein>
    <submittedName>
        <fullName evidence="2">Uncharacterized protein</fullName>
    </submittedName>
</protein>
<dbReference type="Proteomes" id="UP000801864">
    <property type="component" value="Unassembled WGS sequence"/>
</dbReference>
<accession>A0A9P4X6S7</accession>
<proteinExistence type="predicted"/>
<feature type="region of interest" description="Disordered" evidence="1">
    <location>
        <begin position="67"/>
        <end position="92"/>
    </location>
</feature>
<sequence length="92" mass="9630">MPGPCPASGVRVILQSSSVTRNKRHLQAAFTNTGAVQVLNEQLYDSYTGATQGGILPCQVAPRYLDASGSRAASKPNQTAKRSQPAQRSSAG</sequence>
<evidence type="ECO:0000313" key="2">
    <source>
        <dbReference type="EMBL" id="KAF3060516.1"/>
    </source>
</evidence>
<gene>
    <name evidence="2" type="ORF">CFAM422_011206</name>
</gene>
<reference evidence="2 3" key="1">
    <citation type="submission" date="2018-06" db="EMBL/GenBank/DDBJ databases">
        <title>Genome analysis of cellulolytic fungus Trichoderma lentiforme CFAM-422.</title>
        <authorList>
            <person name="Steindorff A.S."/>
            <person name="Formighieri E.F."/>
            <person name="Midorikawa G.E.O."/>
            <person name="Tamietti M.S."/>
            <person name="Ramos E.Z."/>
            <person name="Silva A.S."/>
            <person name="Bon E.P.S."/>
            <person name="Mendes T.D."/>
            <person name="Damaso M.C.T."/>
            <person name="Favaro L.C.L."/>
        </authorList>
    </citation>
    <scope>NUCLEOTIDE SEQUENCE [LARGE SCALE GENOMIC DNA]</scope>
    <source>
        <strain evidence="2 3">CFAM-422</strain>
    </source>
</reference>
<organism evidence="2 3">
    <name type="scientific">Trichoderma lentiforme</name>
    <dbReference type="NCBI Taxonomy" id="1567552"/>
    <lineage>
        <taxon>Eukaryota</taxon>
        <taxon>Fungi</taxon>
        <taxon>Dikarya</taxon>
        <taxon>Ascomycota</taxon>
        <taxon>Pezizomycotina</taxon>
        <taxon>Sordariomycetes</taxon>
        <taxon>Hypocreomycetidae</taxon>
        <taxon>Hypocreales</taxon>
        <taxon>Hypocreaceae</taxon>
        <taxon>Trichoderma</taxon>
    </lineage>
</organism>
<evidence type="ECO:0000256" key="1">
    <source>
        <dbReference type="SAM" id="MobiDB-lite"/>
    </source>
</evidence>
<name>A0A9P4X6S7_9HYPO</name>
<comment type="caution">
    <text evidence="2">The sequence shown here is derived from an EMBL/GenBank/DDBJ whole genome shotgun (WGS) entry which is preliminary data.</text>
</comment>
<feature type="compositionally biased region" description="Polar residues" evidence="1">
    <location>
        <begin position="75"/>
        <end position="92"/>
    </location>
</feature>